<gene>
    <name evidence="2" type="ORF">JXQ802_LOCUS27913</name>
    <name evidence="1" type="ORF">PYM288_LOCUS18629</name>
</gene>
<dbReference type="Proteomes" id="UP000663854">
    <property type="component" value="Unassembled WGS sequence"/>
</dbReference>
<comment type="caution">
    <text evidence="1">The sequence shown here is derived from an EMBL/GenBank/DDBJ whole genome shotgun (WGS) entry which is preliminary data.</text>
</comment>
<evidence type="ECO:0000313" key="4">
    <source>
        <dbReference type="Proteomes" id="UP000663870"/>
    </source>
</evidence>
<dbReference type="Proteomes" id="UP000663870">
    <property type="component" value="Unassembled WGS sequence"/>
</dbReference>
<evidence type="ECO:0000313" key="1">
    <source>
        <dbReference type="EMBL" id="CAF1080132.1"/>
    </source>
</evidence>
<dbReference type="EMBL" id="CAJNOH010000581">
    <property type="protein sequence ID" value="CAF1080132.1"/>
    <property type="molecule type" value="Genomic_DNA"/>
</dbReference>
<name>A0A814MIA0_9BILA</name>
<dbReference type="AlphaFoldDB" id="A0A814MIA0"/>
<reference evidence="1" key="1">
    <citation type="submission" date="2021-02" db="EMBL/GenBank/DDBJ databases">
        <authorList>
            <person name="Nowell W R."/>
        </authorList>
    </citation>
    <scope>NUCLEOTIDE SEQUENCE</scope>
</reference>
<dbReference type="EMBL" id="CAJNOL010001029">
    <property type="protein sequence ID" value="CAF1269544.1"/>
    <property type="molecule type" value="Genomic_DNA"/>
</dbReference>
<proteinExistence type="predicted"/>
<sequence>MPHTSRPKCVDCERGLDSNQLREVGAGLLRLFLA</sequence>
<organism evidence="1 3">
    <name type="scientific">Rotaria sordida</name>
    <dbReference type="NCBI Taxonomy" id="392033"/>
    <lineage>
        <taxon>Eukaryota</taxon>
        <taxon>Metazoa</taxon>
        <taxon>Spiralia</taxon>
        <taxon>Gnathifera</taxon>
        <taxon>Rotifera</taxon>
        <taxon>Eurotatoria</taxon>
        <taxon>Bdelloidea</taxon>
        <taxon>Philodinida</taxon>
        <taxon>Philodinidae</taxon>
        <taxon>Rotaria</taxon>
    </lineage>
</organism>
<keyword evidence="4" id="KW-1185">Reference proteome</keyword>
<accession>A0A814MIA0</accession>
<evidence type="ECO:0000313" key="3">
    <source>
        <dbReference type="Proteomes" id="UP000663854"/>
    </source>
</evidence>
<feature type="non-terminal residue" evidence="1">
    <location>
        <position position="34"/>
    </location>
</feature>
<protein>
    <submittedName>
        <fullName evidence="1">Uncharacterized protein</fullName>
    </submittedName>
</protein>
<evidence type="ECO:0000313" key="2">
    <source>
        <dbReference type="EMBL" id="CAF1269544.1"/>
    </source>
</evidence>